<reference evidence="3 4" key="1">
    <citation type="submission" date="2016-10" db="EMBL/GenBank/DDBJ databases">
        <authorList>
            <person name="de Groot N.N."/>
        </authorList>
    </citation>
    <scope>NUCLEOTIDE SEQUENCE [LARGE SCALE GENOMIC DNA]</scope>
    <source>
        <strain evidence="3 4">CGMCC 4.1877</strain>
    </source>
</reference>
<evidence type="ECO:0000256" key="1">
    <source>
        <dbReference type="SAM" id="MobiDB-lite"/>
    </source>
</evidence>
<dbReference type="STRING" id="260086.SAMN05216207_1001132"/>
<dbReference type="AlphaFoldDB" id="A0A1I4RY41"/>
<organism evidence="3 4">
    <name type="scientific">Pseudonocardia ammonioxydans</name>
    <dbReference type="NCBI Taxonomy" id="260086"/>
    <lineage>
        <taxon>Bacteria</taxon>
        <taxon>Bacillati</taxon>
        <taxon>Actinomycetota</taxon>
        <taxon>Actinomycetes</taxon>
        <taxon>Pseudonocardiales</taxon>
        <taxon>Pseudonocardiaceae</taxon>
        <taxon>Pseudonocardia</taxon>
    </lineage>
</organism>
<dbReference type="OrthoDB" id="9787933at2"/>
<dbReference type="InterPro" id="IPR051049">
    <property type="entry name" value="Dienelactone_hydrolase-like"/>
</dbReference>
<dbReference type="InterPro" id="IPR029058">
    <property type="entry name" value="AB_hydrolase_fold"/>
</dbReference>
<dbReference type="SUPFAM" id="SSF53474">
    <property type="entry name" value="alpha/beta-Hydrolases"/>
    <property type="match status" value="1"/>
</dbReference>
<evidence type="ECO:0000313" key="3">
    <source>
        <dbReference type="EMBL" id="SFM57212.1"/>
    </source>
</evidence>
<gene>
    <name evidence="3" type="ORF">SAMN05216207_1001132</name>
</gene>
<name>A0A1I4RY41_PSUAM</name>
<protein>
    <submittedName>
        <fullName evidence="3">Carboxymethylenebutenolidase</fullName>
    </submittedName>
</protein>
<proteinExistence type="predicted"/>
<accession>A0A1I4RY41</accession>
<dbReference type="PANTHER" id="PTHR46623:SF10">
    <property type="entry name" value="CARBOXYMETHYLENEBUTENOLIDASE HOMOLOG"/>
    <property type="match status" value="1"/>
</dbReference>
<feature type="domain" description="Dienelactone hydrolase" evidence="2">
    <location>
        <begin position="17"/>
        <end position="242"/>
    </location>
</feature>
<feature type="region of interest" description="Disordered" evidence="1">
    <location>
        <begin position="1"/>
        <end position="22"/>
    </location>
</feature>
<dbReference type="InterPro" id="IPR002925">
    <property type="entry name" value="Dienelactn_hydro"/>
</dbReference>
<keyword evidence="4" id="KW-1185">Reference proteome</keyword>
<dbReference type="GO" id="GO:0016787">
    <property type="term" value="F:hydrolase activity"/>
    <property type="evidence" value="ECO:0007669"/>
    <property type="project" value="InterPro"/>
</dbReference>
<dbReference type="Pfam" id="PF01738">
    <property type="entry name" value="DLH"/>
    <property type="match status" value="1"/>
</dbReference>
<evidence type="ECO:0000313" key="4">
    <source>
        <dbReference type="Proteomes" id="UP000199614"/>
    </source>
</evidence>
<evidence type="ECO:0000259" key="2">
    <source>
        <dbReference type="Pfam" id="PF01738"/>
    </source>
</evidence>
<sequence>MPRTELTITTPGGDAPATLHTPDGAGPWPGVLLYVDAGGVRPTMHDMAAHLASLGYAVLLPDVYHRHGTWAPFDMRTAFGDDAERERLMGMIGSLTPDLVAADAAAWVSALVDRPEVAGNRIGVTGYCMGGVLSLRTAATLPEWVAAAASFHGGNLATEDRASVHRLAGRIRATVYVAGATDDRSFPDEQKQRLDAALSGAGVSYTLETYPAAHGFAVADNPAHDEDAERRHWDALDRLFGATLPG</sequence>
<dbReference type="Gene3D" id="3.40.50.1820">
    <property type="entry name" value="alpha/beta hydrolase"/>
    <property type="match status" value="1"/>
</dbReference>
<feature type="compositionally biased region" description="Polar residues" evidence="1">
    <location>
        <begin position="1"/>
        <end position="10"/>
    </location>
</feature>
<dbReference type="Proteomes" id="UP000199614">
    <property type="component" value="Unassembled WGS sequence"/>
</dbReference>
<dbReference type="EMBL" id="FOUY01000001">
    <property type="protein sequence ID" value="SFM57212.1"/>
    <property type="molecule type" value="Genomic_DNA"/>
</dbReference>
<dbReference type="RefSeq" id="WP_093335588.1">
    <property type="nucleotide sequence ID" value="NZ_FOUY01000001.1"/>
</dbReference>
<dbReference type="PANTHER" id="PTHR46623">
    <property type="entry name" value="CARBOXYMETHYLENEBUTENOLIDASE-RELATED"/>
    <property type="match status" value="1"/>
</dbReference>